<dbReference type="PANTHER" id="PTHR12147">
    <property type="entry name" value="METALLOPEPTIDASE M28 FAMILY MEMBER"/>
    <property type="match status" value="1"/>
</dbReference>
<dbReference type="HOGENOM" id="CLU_024336_0_1_1"/>
<evidence type="ECO:0000256" key="12">
    <source>
        <dbReference type="ARBA" id="ARBA00023049"/>
    </source>
</evidence>
<dbReference type="EMBL" id="AGUE01000078">
    <property type="protein sequence ID" value="EHL00543.1"/>
    <property type="molecule type" value="Genomic_DNA"/>
</dbReference>
<evidence type="ECO:0000256" key="11">
    <source>
        <dbReference type="ARBA" id="ARBA00022833"/>
    </source>
</evidence>
<comment type="similarity">
    <text evidence="3">Belongs to the peptidase M28 family. M28A subfamily.</text>
</comment>
<comment type="cofactor">
    <cofactor evidence="1">
        <name>Zn(2+)</name>
        <dbReference type="ChEBI" id="CHEBI:29105"/>
    </cofactor>
</comment>
<keyword evidence="12" id="KW-0482">Metalloprotease</keyword>
<evidence type="ECO:0000256" key="8">
    <source>
        <dbReference type="ARBA" id="ARBA00022723"/>
    </source>
</evidence>
<feature type="signal peptide" evidence="14">
    <location>
        <begin position="1"/>
        <end position="19"/>
    </location>
</feature>
<evidence type="ECO:0000259" key="16">
    <source>
        <dbReference type="Pfam" id="PF04389"/>
    </source>
</evidence>
<dbReference type="SUPFAM" id="SSF53187">
    <property type="entry name" value="Zn-dependent exopeptidases"/>
    <property type="match status" value="1"/>
</dbReference>
<dbReference type="GO" id="GO:0046872">
    <property type="term" value="F:metal ion binding"/>
    <property type="evidence" value="ECO:0007669"/>
    <property type="project" value="UniProtKB-KW"/>
</dbReference>
<evidence type="ECO:0000256" key="2">
    <source>
        <dbReference type="ARBA" id="ARBA00004613"/>
    </source>
</evidence>
<keyword evidence="7 14" id="KW-0645">Protease</keyword>
<evidence type="ECO:0000256" key="13">
    <source>
        <dbReference type="ARBA" id="ARBA00023180"/>
    </source>
</evidence>
<evidence type="ECO:0000256" key="14">
    <source>
        <dbReference type="RuleBase" id="RU361240"/>
    </source>
</evidence>
<dbReference type="InterPro" id="IPR041756">
    <property type="entry name" value="M28_SGAP-like"/>
</dbReference>
<evidence type="ECO:0000313" key="18">
    <source>
        <dbReference type="Proteomes" id="UP000005446"/>
    </source>
</evidence>
<evidence type="ECO:0000256" key="1">
    <source>
        <dbReference type="ARBA" id="ARBA00001947"/>
    </source>
</evidence>
<feature type="domain" description="Peptidase M28" evidence="16">
    <location>
        <begin position="235"/>
        <end position="450"/>
    </location>
</feature>
<dbReference type="GO" id="GO:0006508">
    <property type="term" value="P:proteolysis"/>
    <property type="evidence" value="ECO:0007669"/>
    <property type="project" value="UniProtKB-KW"/>
</dbReference>
<evidence type="ECO:0000256" key="10">
    <source>
        <dbReference type="ARBA" id="ARBA00022801"/>
    </source>
</evidence>
<feature type="chain" id="PRO_5005133295" description="Peptide hydrolase" evidence="14">
    <location>
        <begin position="20"/>
        <end position="506"/>
    </location>
</feature>
<evidence type="ECO:0000313" key="17">
    <source>
        <dbReference type="EMBL" id="EHL00543.1"/>
    </source>
</evidence>
<dbReference type="InParanoid" id="H0ELG4"/>
<comment type="subunit">
    <text evidence="4">Monomer.</text>
</comment>
<dbReference type="AlphaFoldDB" id="H0ELG4"/>
<dbReference type="InterPro" id="IPR003137">
    <property type="entry name" value="PA_domain"/>
</dbReference>
<keyword evidence="5 17" id="KW-0031">Aminopeptidase</keyword>
<dbReference type="GO" id="GO:0005576">
    <property type="term" value="C:extracellular region"/>
    <property type="evidence" value="ECO:0007669"/>
    <property type="project" value="UniProtKB-SubCell"/>
</dbReference>
<evidence type="ECO:0000256" key="4">
    <source>
        <dbReference type="ARBA" id="ARBA00011245"/>
    </source>
</evidence>
<dbReference type="InterPro" id="IPR007484">
    <property type="entry name" value="Peptidase_M28"/>
</dbReference>
<dbReference type="Gene3D" id="3.40.630.10">
    <property type="entry name" value="Zn peptidases"/>
    <property type="match status" value="1"/>
</dbReference>
<evidence type="ECO:0000256" key="9">
    <source>
        <dbReference type="ARBA" id="ARBA00022729"/>
    </source>
</evidence>
<evidence type="ECO:0000256" key="5">
    <source>
        <dbReference type="ARBA" id="ARBA00022438"/>
    </source>
</evidence>
<sequence length="506" mass="53806">MKFSSALSLVAGLVAISEAAPSTSVVESRALPLVQSNQLRRVLLRSELLKKGQILEDFAYSWSGRNRLIGTIGHNKTVNYLYDTLVATGYYDVAFQKFLISTPINETFTVGNSSYETVAMAFSEAGKVTAPIVKVANLGCDAADFPDLTGKIALISRGSCTFVIKASFAEAAGALGTVIYNNVSPGVIAGSGEGDFGPVLSITLTDGQALVAKLATGATVIGTMNVDIDSITTYNVIAETKGGDHNNVLMLGAHTDSVEAGPGINDNGSGSIGILEVALQLTKFSVNNAVRFGWWSGEEEGLLGATYYVENLSAAESAKIRLYMNFDMIASPNFVYQIYDGDGSSFGTSGAPGSAELEHLWEAYFPTEAGLAFDSTAFDGRSDYGPFLDAGIPAGGLTSGADEVKTPEQQAIFGGTAGIILDPNYHTAQDTLKNLNVGVWVQMTKGIAHAVATYARSWEGFPTRVTKRDASVSTVYKPTRKDDHFPTTLSRTLFYWSITQPKLTIE</sequence>
<dbReference type="Proteomes" id="UP000005446">
    <property type="component" value="Unassembled WGS sequence"/>
</dbReference>
<dbReference type="OrthoDB" id="10013407at2759"/>
<dbReference type="GO" id="GO:0008235">
    <property type="term" value="F:metalloexopeptidase activity"/>
    <property type="evidence" value="ECO:0007669"/>
    <property type="project" value="InterPro"/>
</dbReference>
<evidence type="ECO:0000256" key="3">
    <source>
        <dbReference type="ARBA" id="ARBA00005957"/>
    </source>
</evidence>
<evidence type="ECO:0000256" key="6">
    <source>
        <dbReference type="ARBA" id="ARBA00022525"/>
    </source>
</evidence>
<dbReference type="Pfam" id="PF02225">
    <property type="entry name" value="PA"/>
    <property type="match status" value="1"/>
</dbReference>
<dbReference type="GO" id="GO:0004177">
    <property type="term" value="F:aminopeptidase activity"/>
    <property type="evidence" value="ECO:0007669"/>
    <property type="project" value="UniProtKB-KW"/>
</dbReference>
<dbReference type="SUPFAM" id="SSF52025">
    <property type="entry name" value="PA domain"/>
    <property type="match status" value="1"/>
</dbReference>
<keyword evidence="8 14" id="KW-0479">Metal-binding</keyword>
<dbReference type="Gene3D" id="3.50.30.30">
    <property type="match status" value="1"/>
</dbReference>
<comment type="subcellular location">
    <subcellularLocation>
        <location evidence="2">Secreted</location>
    </subcellularLocation>
</comment>
<evidence type="ECO:0000259" key="15">
    <source>
        <dbReference type="Pfam" id="PF02225"/>
    </source>
</evidence>
<keyword evidence="13" id="KW-0325">Glycoprotein</keyword>
<dbReference type="InterPro" id="IPR046450">
    <property type="entry name" value="PA_dom_sf"/>
</dbReference>
<evidence type="ECO:0000256" key="7">
    <source>
        <dbReference type="ARBA" id="ARBA00022670"/>
    </source>
</evidence>
<dbReference type="FunFam" id="3.40.630.10:FF:000054">
    <property type="entry name" value="Peptide hydrolase"/>
    <property type="match status" value="1"/>
</dbReference>
<gene>
    <name evidence="17" type="ORF">M7I_3428</name>
</gene>
<dbReference type="InterPro" id="IPR045175">
    <property type="entry name" value="M28_fam"/>
</dbReference>
<proteinExistence type="inferred from homology"/>
<dbReference type="EC" id="3.4.-.-" evidence="14"/>
<keyword evidence="11 14" id="KW-0862">Zinc</keyword>
<keyword evidence="9 14" id="KW-0732">Signal</keyword>
<dbReference type="CDD" id="cd03876">
    <property type="entry name" value="M28_SGAP_like"/>
    <property type="match status" value="1"/>
</dbReference>
<feature type="domain" description="PA" evidence="15">
    <location>
        <begin position="128"/>
        <end position="210"/>
    </location>
</feature>
<comment type="caution">
    <text evidence="17">The sequence shown here is derived from an EMBL/GenBank/DDBJ whole genome shotgun (WGS) entry which is preliminary data.</text>
</comment>
<dbReference type="FunCoup" id="H0ELG4">
    <property type="interactions" value="25"/>
</dbReference>
<accession>H0ELG4</accession>
<dbReference type="PANTHER" id="PTHR12147:SF57">
    <property type="entry name" value="PEPTIDE HYDROLASE"/>
    <property type="match status" value="1"/>
</dbReference>
<reference evidence="17 18" key="1">
    <citation type="journal article" date="2012" name="Eukaryot. Cell">
        <title>Genome sequence of the fungus Glarea lozoyensis: the first genome sequence of a species from the Helotiaceae family.</title>
        <authorList>
            <person name="Youssar L."/>
            <person name="Gruening B.A."/>
            <person name="Erxleben A."/>
            <person name="Guenther S."/>
            <person name="Huettel W."/>
        </authorList>
    </citation>
    <scope>NUCLEOTIDE SEQUENCE [LARGE SCALE GENOMIC DNA]</scope>
    <source>
        <strain evidence="18">ATCC 74030 / MF5533</strain>
    </source>
</reference>
<protein>
    <recommendedName>
        <fullName evidence="14">Peptide hydrolase</fullName>
        <ecNumber evidence="14">3.4.-.-</ecNumber>
    </recommendedName>
</protein>
<dbReference type="CDD" id="cd02130">
    <property type="entry name" value="PA_ScAPY_like"/>
    <property type="match status" value="1"/>
</dbReference>
<organism evidence="17 18">
    <name type="scientific">Glarea lozoyensis (strain ATCC 74030 / MF5533)</name>
    <dbReference type="NCBI Taxonomy" id="1104152"/>
    <lineage>
        <taxon>Eukaryota</taxon>
        <taxon>Fungi</taxon>
        <taxon>Dikarya</taxon>
        <taxon>Ascomycota</taxon>
        <taxon>Pezizomycotina</taxon>
        <taxon>Leotiomycetes</taxon>
        <taxon>Helotiales</taxon>
        <taxon>Helotiaceae</taxon>
        <taxon>Glarea</taxon>
    </lineage>
</organism>
<keyword evidence="6" id="KW-0964">Secreted</keyword>
<keyword evidence="10 14" id="KW-0378">Hydrolase</keyword>
<dbReference type="Pfam" id="PF04389">
    <property type="entry name" value="Peptidase_M28"/>
    <property type="match status" value="1"/>
</dbReference>
<name>H0ELG4_GLAL7</name>
<keyword evidence="18" id="KW-1185">Reference proteome</keyword>